<dbReference type="Proteomes" id="UP000298327">
    <property type="component" value="Unassembled WGS sequence"/>
</dbReference>
<dbReference type="EMBL" id="SEOQ01000754">
    <property type="protein sequence ID" value="TFY57392.1"/>
    <property type="molecule type" value="Genomic_DNA"/>
</dbReference>
<organism evidence="2 3">
    <name type="scientific">Dentipellis fragilis</name>
    <dbReference type="NCBI Taxonomy" id="205917"/>
    <lineage>
        <taxon>Eukaryota</taxon>
        <taxon>Fungi</taxon>
        <taxon>Dikarya</taxon>
        <taxon>Basidiomycota</taxon>
        <taxon>Agaricomycotina</taxon>
        <taxon>Agaricomycetes</taxon>
        <taxon>Russulales</taxon>
        <taxon>Hericiaceae</taxon>
        <taxon>Dentipellis</taxon>
    </lineage>
</organism>
<sequence length="202" mass="22412">MPRSRTQPAFGYRSGLGISSAFALGIDFARTTRAGRKMGMRCGSFFCRVAYGWEWQMADKWGVGGEEKLAKGEVLVLETLWSLESGGAGIRSLERVRVAFENMHRRHRKPRRRLAGCQRGHVEQRAVCRRTTTGPEASTPDIPDYGQAATTGMRKGEMHVRGGHSAGKSDDGPVPPAVITHRAQASNKIMWNPGERKQRPYT</sequence>
<evidence type="ECO:0000256" key="1">
    <source>
        <dbReference type="SAM" id="MobiDB-lite"/>
    </source>
</evidence>
<dbReference type="AlphaFoldDB" id="A0A4Y9Y5H1"/>
<comment type="caution">
    <text evidence="2">The sequence shown here is derived from an EMBL/GenBank/DDBJ whole genome shotgun (WGS) entry which is preliminary data.</text>
</comment>
<accession>A0A4Y9Y5H1</accession>
<name>A0A4Y9Y5H1_9AGAM</name>
<evidence type="ECO:0000313" key="3">
    <source>
        <dbReference type="Proteomes" id="UP000298327"/>
    </source>
</evidence>
<evidence type="ECO:0000313" key="2">
    <source>
        <dbReference type="EMBL" id="TFY57392.1"/>
    </source>
</evidence>
<keyword evidence="3" id="KW-1185">Reference proteome</keyword>
<feature type="region of interest" description="Disordered" evidence="1">
    <location>
        <begin position="158"/>
        <end position="177"/>
    </location>
</feature>
<proteinExistence type="predicted"/>
<gene>
    <name evidence="2" type="ORF">EVG20_g8569</name>
</gene>
<reference evidence="2 3" key="1">
    <citation type="submission" date="2019-02" db="EMBL/GenBank/DDBJ databases">
        <title>Genome sequencing of the rare red list fungi Dentipellis fragilis.</title>
        <authorList>
            <person name="Buettner E."/>
            <person name="Kellner H."/>
        </authorList>
    </citation>
    <scope>NUCLEOTIDE SEQUENCE [LARGE SCALE GENOMIC DNA]</scope>
    <source>
        <strain evidence="2 3">DSM 105465</strain>
    </source>
</reference>
<protein>
    <submittedName>
        <fullName evidence="2">Uncharacterized protein</fullName>
    </submittedName>
</protein>